<keyword evidence="3" id="KW-1185">Reference proteome</keyword>
<keyword evidence="1" id="KW-1133">Transmembrane helix</keyword>
<feature type="transmembrane region" description="Helical" evidence="1">
    <location>
        <begin position="110"/>
        <end position="135"/>
    </location>
</feature>
<evidence type="ECO:0000313" key="2">
    <source>
        <dbReference type="EMBL" id="QMS86067.1"/>
    </source>
</evidence>
<protein>
    <submittedName>
        <fullName evidence="2">Uncharacterized protein</fullName>
    </submittedName>
</protein>
<dbReference type="EMBL" id="CP054693">
    <property type="protein sequence ID" value="QMS86067.1"/>
    <property type="molecule type" value="Genomic_DNA"/>
</dbReference>
<geneLocation type="plasmid" evidence="3">
    <name>pne_1</name>
</geneLocation>
<keyword evidence="1" id="KW-0472">Membrane</keyword>
<gene>
    <name evidence="2" type="ORF">HUN01_00085</name>
</gene>
<dbReference type="AlphaFoldDB" id="A0A7D7LD66"/>
<reference evidence="3" key="1">
    <citation type="submission" date="2020-06" db="EMBL/GenBank/DDBJ databases">
        <title>Nostoc edaphicum CCNP1411 genome.</title>
        <authorList>
            <person name="Fidor A."/>
            <person name="Grabski M."/>
            <person name="Gawor J."/>
            <person name="Gromadka R."/>
            <person name="Wegrzyn G."/>
            <person name="Mazur-Marzec H."/>
        </authorList>
    </citation>
    <scope>NUCLEOTIDE SEQUENCE [LARGE SCALE GENOMIC DNA]</scope>
    <source>
        <strain evidence="3">CCNP1411</strain>
        <plasmid evidence="3">pne_1</plasmid>
    </source>
</reference>
<evidence type="ECO:0000313" key="3">
    <source>
        <dbReference type="Proteomes" id="UP000514713"/>
    </source>
</evidence>
<accession>A0A7D7LD66</accession>
<evidence type="ECO:0000256" key="1">
    <source>
        <dbReference type="SAM" id="Phobius"/>
    </source>
</evidence>
<dbReference type="Proteomes" id="UP000514713">
    <property type="component" value="Plasmid pNe_1"/>
</dbReference>
<keyword evidence="1" id="KW-0812">Transmembrane</keyword>
<proteinExistence type="predicted"/>
<name>A0A7D7LD66_9NOSO</name>
<organism evidence="2 3">
    <name type="scientific">Nostoc edaphicum CCNP1411</name>
    <dbReference type="NCBI Taxonomy" id="1472755"/>
    <lineage>
        <taxon>Bacteria</taxon>
        <taxon>Bacillati</taxon>
        <taxon>Cyanobacteriota</taxon>
        <taxon>Cyanophyceae</taxon>
        <taxon>Nostocales</taxon>
        <taxon>Nostocaceae</taxon>
        <taxon>Nostoc</taxon>
    </lineage>
</organism>
<dbReference type="KEGG" id="ned:HUN01_00085"/>
<sequence>MYINLRNLEAINELPFERTMLNQNQLRRLEAIDRWLIEIRDSEEFSQLEYSPDVMLGDAIQAVGELLDFHVPYDSKPLNFTNEEWHSYLEQKPVMHIRRVKTWREKINSFILNGASSVAIVSLVTTSFMVVGSIFCHGFDRIEESRGEEYQPTWIYNAKIFEGSAIASIAVFLGASLTGACVAGDKNDD</sequence>
<keyword evidence="2" id="KW-0614">Plasmid</keyword>
<dbReference type="RefSeq" id="WP_181927049.1">
    <property type="nucleotide sequence ID" value="NZ_CP054693.1"/>
</dbReference>